<dbReference type="Gene3D" id="3.20.20.80">
    <property type="entry name" value="Glycosidases"/>
    <property type="match status" value="1"/>
</dbReference>
<keyword evidence="4" id="KW-0472">Membrane</keyword>
<sequence length="467" mass="53213">MSLRRLSFIIIFLSLLVSISFFLFFYFQYQGSASPIKANIVIDLVRSVGPVPNKWKALAQGGEEKGVRMLENVVPQIAALYPQYIRIDHIYDYYDVVQRGSSGNLIFNWIKLDETVCDIYHTGAKPFFVLGYMPSALSGDDSLVSVPKNWDEWALTVQNTIEHYSGQNTRLCGQISGSWLADIYYEVWNEPDLETFGAWSHSPGGKSYFTLYEYASRGAIKAQNVMPFLLGGPATTSLYRNWIYYFLDYVSRNNLKLDFLSWHHYSKNTNYYEQQVIQLNNWLSDARFEKFRSLPRVISEWGFDSNPNEIADTNVGAAHTIAAIRNFFRQDIEAAFLFEIKDGLSPSWGILSHTGEEKPRYKALRLLNLLEGTELFVDGEGTFVSALASTQNNVVRAILVNYDEKDTNNELVPVTFLNLTPGTYSMTTEYLDGKTLPVRNISIQGGQLQRQLLMPPNMVVGIELKRE</sequence>
<reference evidence="6 7" key="1">
    <citation type="journal article" date="2016" name="Nat. Commun.">
        <title>Thousands of microbial genomes shed light on interconnected biogeochemical processes in an aquifer system.</title>
        <authorList>
            <person name="Anantharaman K."/>
            <person name="Brown C.T."/>
            <person name="Hug L.A."/>
            <person name="Sharon I."/>
            <person name="Castelle C.J."/>
            <person name="Probst A.J."/>
            <person name="Thomas B.C."/>
            <person name="Singh A."/>
            <person name="Wilkins M.J."/>
            <person name="Karaoz U."/>
            <person name="Brodie E.L."/>
            <person name="Williams K.H."/>
            <person name="Hubbard S.S."/>
            <person name="Banfield J.F."/>
        </authorList>
    </citation>
    <scope>NUCLEOTIDE SEQUENCE [LARGE SCALE GENOMIC DNA]</scope>
</reference>
<comment type="caution">
    <text evidence="6">The sequence shown here is derived from an EMBL/GenBank/DDBJ whole genome shotgun (WGS) entry which is preliminary data.</text>
</comment>
<proteinExistence type="inferred from homology"/>
<protein>
    <recommendedName>
        <fullName evidence="5">Glycosyl hydrolases family 39 N-terminal catalytic domain-containing protein</fullName>
    </recommendedName>
</protein>
<evidence type="ECO:0000256" key="1">
    <source>
        <dbReference type="ARBA" id="ARBA00008875"/>
    </source>
</evidence>
<feature type="transmembrane region" description="Helical" evidence="4">
    <location>
        <begin position="7"/>
        <end position="27"/>
    </location>
</feature>
<dbReference type="GO" id="GO:0004553">
    <property type="term" value="F:hydrolase activity, hydrolyzing O-glycosyl compounds"/>
    <property type="evidence" value="ECO:0007669"/>
    <property type="project" value="TreeGrafter"/>
</dbReference>
<dbReference type="InterPro" id="IPR051923">
    <property type="entry name" value="Glycosyl_Hydrolase_39"/>
</dbReference>
<dbReference type="PANTHER" id="PTHR12631">
    <property type="entry name" value="ALPHA-L-IDURONIDASE"/>
    <property type="match status" value="1"/>
</dbReference>
<dbReference type="PANTHER" id="PTHR12631:SF10">
    <property type="entry name" value="BETA-XYLOSIDASE-LIKE PROTEIN-RELATED"/>
    <property type="match status" value="1"/>
</dbReference>
<evidence type="ECO:0000256" key="3">
    <source>
        <dbReference type="ARBA" id="ARBA00023295"/>
    </source>
</evidence>
<evidence type="ECO:0000313" key="6">
    <source>
        <dbReference type="EMBL" id="OGK28014.1"/>
    </source>
</evidence>
<evidence type="ECO:0000256" key="4">
    <source>
        <dbReference type="SAM" id="Phobius"/>
    </source>
</evidence>
<keyword evidence="4" id="KW-1133">Transmembrane helix</keyword>
<accession>A0A1F7HAN2</accession>
<evidence type="ECO:0000256" key="2">
    <source>
        <dbReference type="ARBA" id="ARBA00022801"/>
    </source>
</evidence>
<gene>
    <name evidence="6" type="ORF">A3C28_02800</name>
</gene>
<keyword evidence="2" id="KW-0378">Hydrolase</keyword>
<feature type="domain" description="Glycosyl hydrolases family 39 N-terminal catalytic" evidence="5">
    <location>
        <begin position="83"/>
        <end position="397"/>
    </location>
</feature>
<evidence type="ECO:0000313" key="7">
    <source>
        <dbReference type="Proteomes" id="UP000178597"/>
    </source>
</evidence>
<keyword evidence="3" id="KW-0326">Glycosidase</keyword>
<dbReference type="InterPro" id="IPR049166">
    <property type="entry name" value="GH39_cat"/>
</dbReference>
<dbReference type="SUPFAM" id="SSF51445">
    <property type="entry name" value="(Trans)glycosidases"/>
    <property type="match status" value="1"/>
</dbReference>
<name>A0A1F7HAN2_9BACT</name>
<comment type="similarity">
    <text evidence="1">Belongs to the glycosyl hydrolase 39 family.</text>
</comment>
<dbReference type="AlphaFoldDB" id="A0A1F7HAN2"/>
<dbReference type="STRING" id="1802040.A3C28_02800"/>
<dbReference type="Pfam" id="PF01229">
    <property type="entry name" value="Glyco_hydro_39"/>
    <property type="match status" value="1"/>
</dbReference>
<dbReference type="EMBL" id="MFZP01000017">
    <property type="protein sequence ID" value="OGK28014.1"/>
    <property type="molecule type" value="Genomic_DNA"/>
</dbReference>
<organism evidence="6 7">
    <name type="scientific">Candidatus Roizmanbacteria bacterium RIFCSPHIGHO2_02_FULL_39_9</name>
    <dbReference type="NCBI Taxonomy" id="1802040"/>
    <lineage>
        <taxon>Bacteria</taxon>
        <taxon>Candidatus Roizmaniibacteriota</taxon>
    </lineage>
</organism>
<dbReference type="InterPro" id="IPR017853">
    <property type="entry name" value="GH"/>
</dbReference>
<dbReference type="Proteomes" id="UP000178597">
    <property type="component" value="Unassembled WGS sequence"/>
</dbReference>
<keyword evidence="4" id="KW-0812">Transmembrane</keyword>
<evidence type="ECO:0000259" key="5">
    <source>
        <dbReference type="Pfam" id="PF01229"/>
    </source>
</evidence>